<evidence type="ECO:0000313" key="1">
    <source>
        <dbReference type="EMBL" id="OAF68466.1"/>
    </source>
</evidence>
<comment type="caution">
    <text evidence="1">The sequence shown here is derived from an EMBL/GenBank/DDBJ whole genome shotgun (WGS) entry which is preliminary data.</text>
</comment>
<accession>A0A177B2K2</accession>
<gene>
    <name evidence="1" type="ORF">A3Q56_03792</name>
</gene>
<protein>
    <submittedName>
        <fullName evidence="1">Uncharacterized protein</fullName>
    </submittedName>
</protein>
<evidence type="ECO:0000313" key="2">
    <source>
        <dbReference type="Proteomes" id="UP000078046"/>
    </source>
</evidence>
<dbReference type="Proteomes" id="UP000078046">
    <property type="component" value="Unassembled WGS sequence"/>
</dbReference>
<dbReference type="AlphaFoldDB" id="A0A177B2K2"/>
<dbReference type="EMBL" id="LWCA01000442">
    <property type="protein sequence ID" value="OAF68466.1"/>
    <property type="molecule type" value="Genomic_DNA"/>
</dbReference>
<sequence length="144" mass="17220">MSFKKRNSEYNNTPPTYHNSVKRMILSFYHNIREELKIILEMMLVLFKDNAQSELSILIENLSDIFDNLNKLIKFIPLKRSWGLEKAYIERNFAMCIKTNECNLKYSIISLIVDNLMDLQGKLHHYFPNIDTKNYDWIRNHSSQ</sequence>
<organism evidence="1 2">
    <name type="scientific">Intoshia linei</name>
    <dbReference type="NCBI Taxonomy" id="1819745"/>
    <lineage>
        <taxon>Eukaryota</taxon>
        <taxon>Metazoa</taxon>
        <taxon>Spiralia</taxon>
        <taxon>Lophotrochozoa</taxon>
        <taxon>Mesozoa</taxon>
        <taxon>Orthonectida</taxon>
        <taxon>Rhopaluridae</taxon>
        <taxon>Intoshia</taxon>
    </lineage>
</organism>
<proteinExistence type="predicted"/>
<keyword evidence="2" id="KW-1185">Reference proteome</keyword>
<name>A0A177B2K2_9BILA</name>
<reference evidence="1 2" key="1">
    <citation type="submission" date="2016-04" db="EMBL/GenBank/DDBJ databases">
        <title>The genome of Intoshia linei affirms orthonectids as highly simplified spiralians.</title>
        <authorList>
            <person name="Mikhailov K.V."/>
            <person name="Slusarev G.S."/>
            <person name="Nikitin M.A."/>
            <person name="Logacheva M.D."/>
            <person name="Penin A."/>
            <person name="Aleoshin V."/>
            <person name="Panchin Y.V."/>
        </authorList>
    </citation>
    <scope>NUCLEOTIDE SEQUENCE [LARGE SCALE GENOMIC DNA]</scope>
    <source>
        <strain evidence="1">Intl2013</strain>
        <tissue evidence="1">Whole animal</tissue>
    </source>
</reference>